<keyword evidence="8" id="KW-0547">Nucleotide-binding</keyword>
<keyword evidence="7" id="KW-0808">Transferase</keyword>
<dbReference type="GO" id="GO:0005829">
    <property type="term" value="C:cytosol"/>
    <property type="evidence" value="ECO:0007669"/>
    <property type="project" value="TreeGrafter"/>
</dbReference>
<dbReference type="EC" id="2.7.1.35" evidence="5"/>
<dbReference type="Gene3D" id="3.40.1190.20">
    <property type="match status" value="1"/>
</dbReference>
<comment type="pathway">
    <text evidence="3">Cofactor metabolism; pyridoxal 5'-phosphate salvage; pyridoxal 5'-phosphate from pyridoxal: step 1/1.</text>
</comment>
<organism evidence="16">
    <name type="scientific">Xenopsylla cheopis</name>
    <name type="common">Oriental rat flea</name>
    <name type="synonym">Pulex cheopis</name>
    <dbReference type="NCBI Taxonomy" id="163159"/>
    <lineage>
        <taxon>Eukaryota</taxon>
        <taxon>Metazoa</taxon>
        <taxon>Ecdysozoa</taxon>
        <taxon>Arthropoda</taxon>
        <taxon>Hexapoda</taxon>
        <taxon>Insecta</taxon>
        <taxon>Pterygota</taxon>
        <taxon>Neoptera</taxon>
        <taxon>Endopterygota</taxon>
        <taxon>Siphonaptera</taxon>
        <taxon>Pulicidae</taxon>
        <taxon>Xenopsyllinae</taxon>
        <taxon>Xenopsylla</taxon>
    </lineage>
</organism>
<evidence type="ECO:0000256" key="9">
    <source>
        <dbReference type="ARBA" id="ARBA00022777"/>
    </source>
</evidence>
<dbReference type="UniPathway" id="UPA01068">
    <property type="reaction ID" value="UER00298"/>
</dbReference>
<reference evidence="16" key="1">
    <citation type="submission" date="2020-03" db="EMBL/GenBank/DDBJ databases">
        <title>Transcriptomic Profiling of the Digestive Tract of the Rat Flea, Xenopsylla cheopis, Following Blood Feeding and Infection with Yersinia pestis.</title>
        <authorList>
            <person name="Bland D.M."/>
            <person name="Martens C.A."/>
            <person name="Virtaneva K."/>
            <person name="Kanakabandi K."/>
            <person name="Long D."/>
            <person name="Rosenke R."/>
            <person name="Saturday G.A."/>
            <person name="Hoyt F.H."/>
            <person name="Bruno D.P."/>
            <person name="Ribeiro J.M.C."/>
            <person name="Hinnebusch J."/>
        </authorList>
    </citation>
    <scope>NUCLEOTIDE SEQUENCE</scope>
</reference>
<feature type="domain" description="Pyridoxamine kinase/Phosphomethylpyrimidine kinase" evidence="15">
    <location>
        <begin position="83"/>
        <end position="263"/>
    </location>
</feature>
<dbReference type="InterPro" id="IPR029056">
    <property type="entry name" value="Ribokinase-like"/>
</dbReference>
<dbReference type="GO" id="GO:0005524">
    <property type="term" value="F:ATP binding"/>
    <property type="evidence" value="ECO:0007669"/>
    <property type="project" value="UniProtKB-KW"/>
</dbReference>
<evidence type="ECO:0000259" key="15">
    <source>
        <dbReference type="Pfam" id="PF08543"/>
    </source>
</evidence>
<dbReference type="InterPro" id="IPR004625">
    <property type="entry name" value="PyrdxlKinase"/>
</dbReference>
<evidence type="ECO:0000313" key="16">
    <source>
        <dbReference type="EMBL" id="NOV44731.1"/>
    </source>
</evidence>
<name>A0A6M2DI70_XENCH</name>
<evidence type="ECO:0000256" key="10">
    <source>
        <dbReference type="ARBA" id="ARBA00022840"/>
    </source>
</evidence>
<dbReference type="InterPro" id="IPR013749">
    <property type="entry name" value="PM/HMP-P_kinase-1"/>
</dbReference>
<evidence type="ECO:0000256" key="4">
    <source>
        <dbReference type="ARBA" id="ARBA00008805"/>
    </source>
</evidence>
<evidence type="ECO:0000256" key="7">
    <source>
        <dbReference type="ARBA" id="ARBA00022679"/>
    </source>
</evidence>
<dbReference type="PANTHER" id="PTHR10534:SF2">
    <property type="entry name" value="PYRIDOXAL KINASE"/>
    <property type="match status" value="1"/>
</dbReference>
<comment type="catalytic activity">
    <reaction evidence="12">
        <text>pyridoxamine + ATP = pyridoxamine 5'-phosphate + ADP + H(+)</text>
        <dbReference type="Rhea" id="RHEA:25104"/>
        <dbReference type="ChEBI" id="CHEBI:15378"/>
        <dbReference type="ChEBI" id="CHEBI:30616"/>
        <dbReference type="ChEBI" id="CHEBI:57761"/>
        <dbReference type="ChEBI" id="CHEBI:58451"/>
        <dbReference type="ChEBI" id="CHEBI:456216"/>
        <dbReference type="EC" id="2.7.1.35"/>
    </reaction>
    <physiologicalReaction direction="left-to-right" evidence="12">
        <dbReference type="Rhea" id="RHEA:25105"/>
    </physiologicalReaction>
</comment>
<evidence type="ECO:0000256" key="5">
    <source>
        <dbReference type="ARBA" id="ARBA00012104"/>
    </source>
</evidence>
<dbReference type="EMBL" id="GIIL01001005">
    <property type="protein sequence ID" value="NOV44731.1"/>
    <property type="molecule type" value="Transcribed_RNA"/>
</dbReference>
<dbReference type="AlphaFoldDB" id="A0A6M2DI70"/>
<sequence>MSTEFSRVLSIQSHVVSGYVGNKSATFPLQVLGFEVDTINSVQFSNHTGYKHVRGQVLTDKELGELIEGLTLNGINVYSHLLTGYVANPDFLKAIAKVVKNLREANPQLTYVCDPVLGDNGKMYVPESLLPIYRELIIPLADIVTPNQYEVELLTECKIKSVEDAWKCTDWFHNRGVHTVVVSSSDLGDKTKILMFGSQNKGGQRIRVVQKIPKINASFTGVGDLFAALFLAHSHRTKDFRKSIEYSTGTLQAVLKRTLEHSHLAGGDTANMKYIELKLIQSKKDIEDPQICCKTELIS</sequence>
<evidence type="ECO:0000256" key="8">
    <source>
        <dbReference type="ARBA" id="ARBA00022741"/>
    </source>
</evidence>
<dbReference type="CDD" id="cd01173">
    <property type="entry name" value="pyridoxal_pyridoxamine_kinase"/>
    <property type="match status" value="1"/>
</dbReference>
<dbReference type="Pfam" id="PF08543">
    <property type="entry name" value="Phos_pyr_kin"/>
    <property type="match status" value="1"/>
</dbReference>
<evidence type="ECO:0000256" key="3">
    <source>
        <dbReference type="ARBA" id="ARBA00005210"/>
    </source>
</evidence>
<comment type="pathway">
    <text evidence="1">Cofactor metabolism; pyridoxal 5'-phosphate salvage; pyridoxamine 5'-phosphate from pyridoxamine: step 1/1.</text>
</comment>
<keyword evidence="9 16" id="KW-0418">Kinase</keyword>
<accession>A0A6M2DI70</accession>
<evidence type="ECO:0000256" key="1">
    <source>
        <dbReference type="ARBA" id="ARBA00004750"/>
    </source>
</evidence>
<dbReference type="GO" id="GO:0009443">
    <property type="term" value="P:pyridoxal 5'-phosphate salvage"/>
    <property type="evidence" value="ECO:0007669"/>
    <property type="project" value="InterPro"/>
</dbReference>
<dbReference type="NCBIfam" id="TIGR00687">
    <property type="entry name" value="pyridox_kin"/>
    <property type="match status" value="1"/>
</dbReference>
<comment type="catalytic activity">
    <reaction evidence="14">
        <text>pyridoxine + ATP = pyridoxine 5'-phosphate + ADP + H(+)</text>
        <dbReference type="Rhea" id="RHEA:25108"/>
        <dbReference type="ChEBI" id="CHEBI:15378"/>
        <dbReference type="ChEBI" id="CHEBI:16709"/>
        <dbReference type="ChEBI" id="CHEBI:30616"/>
        <dbReference type="ChEBI" id="CHEBI:58589"/>
        <dbReference type="ChEBI" id="CHEBI:456216"/>
        <dbReference type="EC" id="2.7.1.35"/>
    </reaction>
    <physiologicalReaction direction="left-to-right" evidence="14">
        <dbReference type="Rhea" id="RHEA:25109"/>
    </physiologicalReaction>
</comment>
<evidence type="ECO:0000256" key="2">
    <source>
        <dbReference type="ARBA" id="ARBA00004835"/>
    </source>
</evidence>
<dbReference type="PANTHER" id="PTHR10534">
    <property type="entry name" value="PYRIDOXAL KINASE"/>
    <property type="match status" value="1"/>
</dbReference>
<evidence type="ECO:0000256" key="6">
    <source>
        <dbReference type="ARBA" id="ARBA00018134"/>
    </source>
</evidence>
<dbReference type="SUPFAM" id="SSF53613">
    <property type="entry name" value="Ribokinase-like"/>
    <property type="match status" value="1"/>
</dbReference>
<evidence type="ECO:0000256" key="12">
    <source>
        <dbReference type="ARBA" id="ARBA00047310"/>
    </source>
</evidence>
<keyword evidence="10" id="KW-0067">ATP-binding</keyword>
<comment type="catalytic activity">
    <reaction evidence="13">
        <text>pyridoxal + ATP = pyridoxal 5'-phosphate + ADP + H(+)</text>
        <dbReference type="Rhea" id="RHEA:10224"/>
        <dbReference type="ChEBI" id="CHEBI:15378"/>
        <dbReference type="ChEBI" id="CHEBI:17310"/>
        <dbReference type="ChEBI" id="CHEBI:30616"/>
        <dbReference type="ChEBI" id="CHEBI:456216"/>
        <dbReference type="ChEBI" id="CHEBI:597326"/>
        <dbReference type="EC" id="2.7.1.35"/>
    </reaction>
    <physiologicalReaction direction="left-to-right" evidence="13">
        <dbReference type="Rhea" id="RHEA:10225"/>
    </physiologicalReaction>
</comment>
<evidence type="ECO:0000256" key="13">
    <source>
        <dbReference type="ARBA" id="ARBA00047377"/>
    </source>
</evidence>
<evidence type="ECO:0000256" key="11">
    <source>
        <dbReference type="ARBA" id="ARBA00032808"/>
    </source>
</evidence>
<comment type="pathway">
    <text evidence="2">Cofactor metabolism; pyridoxal 5'-phosphate salvage; pyridoxine 5'-phosphate from pyridoxine: step 1/1.</text>
</comment>
<proteinExistence type="inferred from homology"/>
<protein>
    <recommendedName>
        <fullName evidence="6">Pyridoxal kinase</fullName>
        <ecNumber evidence="5">2.7.1.35</ecNumber>
    </recommendedName>
    <alternativeName>
        <fullName evidence="11">Pyridoxine kinase</fullName>
    </alternativeName>
</protein>
<comment type="similarity">
    <text evidence="4">Belongs to the pyridoxine kinase family.</text>
</comment>
<evidence type="ECO:0000256" key="14">
    <source>
        <dbReference type="ARBA" id="ARBA00048524"/>
    </source>
</evidence>
<dbReference type="GO" id="GO:0008478">
    <property type="term" value="F:pyridoxal kinase activity"/>
    <property type="evidence" value="ECO:0007669"/>
    <property type="project" value="UniProtKB-EC"/>
</dbReference>